<feature type="transmembrane region" description="Helical" evidence="1">
    <location>
        <begin position="79"/>
        <end position="104"/>
    </location>
</feature>
<feature type="transmembrane region" description="Helical" evidence="1">
    <location>
        <begin position="33"/>
        <end position="50"/>
    </location>
</feature>
<keyword evidence="1" id="KW-0812">Transmembrane</keyword>
<feature type="transmembrane region" description="Helical" evidence="1">
    <location>
        <begin position="161"/>
        <end position="183"/>
    </location>
</feature>
<sequence length="191" mass="21150">MKKRSSYNVMLAMFIALILVQTTVPIIGNIPFGPLSITIIPITVIVSAILMGPKFGGIVGFSWGFITFIRAYWWPTSPLAAIVLVNPIISIVPRMLIGIIIGFLYLKLKDKYKSKILLPVMGILGSLVNTIIFLSLIYVFYRNQSFQLYHIDNSSMLPFLLGVAGTNGLIEMLVSGLVVPLIVRPLQKIIK</sequence>
<dbReference type="Pfam" id="PF12822">
    <property type="entry name" value="ECF_trnsprt"/>
    <property type="match status" value="1"/>
</dbReference>
<feature type="transmembrane region" description="Helical" evidence="1">
    <location>
        <begin position="55"/>
        <end position="73"/>
    </location>
</feature>
<dbReference type="RefSeq" id="WP_054657614.1">
    <property type="nucleotide sequence ID" value="NZ_AYYQ01000029.1"/>
</dbReference>
<dbReference type="OrthoDB" id="9813540at2"/>
<evidence type="ECO:0000313" key="3">
    <source>
        <dbReference type="Proteomes" id="UP000052012"/>
    </source>
</evidence>
<organism evidence="2 3">
    <name type="scientific">Apilactobacillus ozensis DSM 23829 = JCM 17196</name>
    <dbReference type="NCBI Taxonomy" id="1423781"/>
    <lineage>
        <taxon>Bacteria</taxon>
        <taxon>Bacillati</taxon>
        <taxon>Bacillota</taxon>
        <taxon>Bacilli</taxon>
        <taxon>Lactobacillales</taxon>
        <taxon>Lactobacillaceae</taxon>
        <taxon>Apilactobacillus</taxon>
    </lineage>
</organism>
<comment type="caution">
    <text evidence="2">The sequence shown here is derived from an EMBL/GenBank/DDBJ whole genome shotgun (WGS) entry which is preliminary data.</text>
</comment>
<dbReference type="Proteomes" id="UP000052012">
    <property type="component" value="Unassembled WGS sequence"/>
</dbReference>
<keyword evidence="3" id="KW-1185">Reference proteome</keyword>
<dbReference type="EMBL" id="AYYQ01000029">
    <property type="protein sequence ID" value="KRM68302.1"/>
    <property type="molecule type" value="Genomic_DNA"/>
</dbReference>
<dbReference type="InterPro" id="IPR024529">
    <property type="entry name" value="ECF_trnsprt_substrate-spec"/>
</dbReference>
<dbReference type="Gene3D" id="1.10.1760.20">
    <property type="match status" value="1"/>
</dbReference>
<keyword evidence="1" id="KW-0472">Membrane</keyword>
<name>A0A0R2AMB4_9LACO</name>
<protein>
    <submittedName>
        <fullName evidence="2">Integral membrane protein</fullName>
    </submittedName>
</protein>
<keyword evidence="1" id="KW-1133">Transmembrane helix</keyword>
<evidence type="ECO:0000313" key="2">
    <source>
        <dbReference type="EMBL" id="KRM68302.1"/>
    </source>
</evidence>
<proteinExistence type="predicted"/>
<dbReference type="AlphaFoldDB" id="A0A0R2AMB4"/>
<reference evidence="2 3" key="1">
    <citation type="journal article" date="2015" name="Genome Announc.">
        <title>Expanding the biotechnology potential of lactobacilli through comparative genomics of 213 strains and associated genera.</title>
        <authorList>
            <person name="Sun Z."/>
            <person name="Harris H.M."/>
            <person name="McCann A."/>
            <person name="Guo C."/>
            <person name="Argimon S."/>
            <person name="Zhang W."/>
            <person name="Yang X."/>
            <person name="Jeffery I.B."/>
            <person name="Cooney J.C."/>
            <person name="Kagawa T.F."/>
            <person name="Liu W."/>
            <person name="Song Y."/>
            <person name="Salvetti E."/>
            <person name="Wrobel A."/>
            <person name="Rasinkangas P."/>
            <person name="Parkhill J."/>
            <person name="Rea M.C."/>
            <person name="O'Sullivan O."/>
            <person name="Ritari J."/>
            <person name="Douillard F.P."/>
            <person name="Paul Ross R."/>
            <person name="Yang R."/>
            <person name="Briner A.E."/>
            <person name="Felis G.E."/>
            <person name="de Vos W.M."/>
            <person name="Barrangou R."/>
            <person name="Klaenhammer T.R."/>
            <person name="Caufield P.W."/>
            <person name="Cui Y."/>
            <person name="Zhang H."/>
            <person name="O'Toole P.W."/>
        </authorList>
    </citation>
    <scope>NUCLEOTIDE SEQUENCE [LARGE SCALE GENOMIC DNA]</scope>
    <source>
        <strain evidence="2 3">DSM 23829</strain>
    </source>
</reference>
<accession>A0A0R2AMB4</accession>
<dbReference type="GO" id="GO:0022857">
    <property type="term" value="F:transmembrane transporter activity"/>
    <property type="evidence" value="ECO:0007669"/>
    <property type="project" value="InterPro"/>
</dbReference>
<dbReference type="PATRIC" id="fig|1423781.4.peg.1372"/>
<feature type="transmembrane region" description="Helical" evidence="1">
    <location>
        <begin position="7"/>
        <end position="27"/>
    </location>
</feature>
<feature type="transmembrane region" description="Helical" evidence="1">
    <location>
        <begin position="116"/>
        <end position="141"/>
    </location>
</feature>
<gene>
    <name evidence="2" type="ORF">FD06_GL001324</name>
</gene>
<evidence type="ECO:0000256" key="1">
    <source>
        <dbReference type="SAM" id="Phobius"/>
    </source>
</evidence>
<dbReference type="STRING" id="1423781.FD06_GL001324"/>